<proteinExistence type="predicted"/>
<feature type="compositionally biased region" description="Acidic residues" evidence="1">
    <location>
        <begin position="28"/>
        <end position="49"/>
    </location>
</feature>
<dbReference type="EMBL" id="AVOT02000010">
    <property type="protein sequence ID" value="MBW0460397.1"/>
    <property type="molecule type" value="Genomic_DNA"/>
</dbReference>
<dbReference type="OrthoDB" id="2664273at2759"/>
<gene>
    <name evidence="2" type="ORF">O181_000112</name>
</gene>
<feature type="region of interest" description="Disordered" evidence="1">
    <location>
        <begin position="1"/>
        <end position="61"/>
    </location>
</feature>
<sequence>MWTEDHQQKEQNPPEEAVLRTRSRLGEAEYEEGEKSDESELEAALEDDPEAPKARNLPLSDKPIVSQAESSFLKMMEKMTQLIGNTTQVVFTMNNSRGPVLNTPSMREPESFDSTQAHKLRRFIQSCQLIFHNESERFLSERRKVLY</sequence>
<protein>
    <submittedName>
        <fullName evidence="2">Uncharacterized protein</fullName>
    </submittedName>
</protein>
<evidence type="ECO:0000256" key="1">
    <source>
        <dbReference type="SAM" id="MobiDB-lite"/>
    </source>
</evidence>
<dbReference type="AlphaFoldDB" id="A0A9Q3B873"/>
<evidence type="ECO:0000313" key="3">
    <source>
        <dbReference type="Proteomes" id="UP000765509"/>
    </source>
</evidence>
<accession>A0A9Q3B873</accession>
<name>A0A9Q3B873_9BASI</name>
<organism evidence="2 3">
    <name type="scientific">Austropuccinia psidii MF-1</name>
    <dbReference type="NCBI Taxonomy" id="1389203"/>
    <lineage>
        <taxon>Eukaryota</taxon>
        <taxon>Fungi</taxon>
        <taxon>Dikarya</taxon>
        <taxon>Basidiomycota</taxon>
        <taxon>Pucciniomycotina</taxon>
        <taxon>Pucciniomycetes</taxon>
        <taxon>Pucciniales</taxon>
        <taxon>Sphaerophragmiaceae</taxon>
        <taxon>Austropuccinia</taxon>
    </lineage>
</organism>
<dbReference type="Proteomes" id="UP000765509">
    <property type="component" value="Unassembled WGS sequence"/>
</dbReference>
<reference evidence="2" key="1">
    <citation type="submission" date="2021-03" db="EMBL/GenBank/DDBJ databases">
        <title>Draft genome sequence of rust myrtle Austropuccinia psidii MF-1, a brazilian biotype.</title>
        <authorList>
            <person name="Quecine M.C."/>
            <person name="Pachon D.M.R."/>
            <person name="Bonatelli M.L."/>
            <person name="Correr F.H."/>
            <person name="Franceschini L.M."/>
            <person name="Leite T.F."/>
            <person name="Margarido G.R.A."/>
            <person name="Almeida C.A."/>
            <person name="Ferrarezi J.A."/>
            <person name="Labate C.A."/>
        </authorList>
    </citation>
    <scope>NUCLEOTIDE SEQUENCE</scope>
    <source>
        <strain evidence="2">MF-1</strain>
    </source>
</reference>
<comment type="caution">
    <text evidence="2">The sequence shown here is derived from an EMBL/GenBank/DDBJ whole genome shotgun (WGS) entry which is preliminary data.</text>
</comment>
<evidence type="ECO:0000313" key="2">
    <source>
        <dbReference type="EMBL" id="MBW0460397.1"/>
    </source>
</evidence>
<keyword evidence="3" id="KW-1185">Reference proteome</keyword>